<reference evidence="1" key="2">
    <citation type="journal article" date="2015" name="Data Brief">
        <title>Shoot transcriptome of the giant reed, Arundo donax.</title>
        <authorList>
            <person name="Barrero R.A."/>
            <person name="Guerrero F.D."/>
            <person name="Moolhuijzen P."/>
            <person name="Goolsby J.A."/>
            <person name="Tidwell J."/>
            <person name="Bellgard S.E."/>
            <person name="Bellgard M.I."/>
        </authorList>
    </citation>
    <scope>NUCLEOTIDE SEQUENCE</scope>
    <source>
        <tissue evidence="1">Shoot tissue taken approximately 20 cm above the soil surface</tissue>
    </source>
</reference>
<dbReference type="AlphaFoldDB" id="A0A0A8YSL2"/>
<reference evidence="1" key="1">
    <citation type="submission" date="2014-09" db="EMBL/GenBank/DDBJ databases">
        <authorList>
            <person name="Magalhaes I.L.F."/>
            <person name="Oliveira U."/>
            <person name="Santos F.R."/>
            <person name="Vidigal T.H.D.A."/>
            <person name="Brescovit A.D."/>
            <person name="Santos A.J."/>
        </authorList>
    </citation>
    <scope>NUCLEOTIDE SEQUENCE</scope>
    <source>
        <tissue evidence="1">Shoot tissue taken approximately 20 cm above the soil surface</tissue>
    </source>
</reference>
<proteinExistence type="predicted"/>
<dbReference type="EMBL" id="GBRH01268399">
    <property type="protein sequence ID" value="JAD29496.1"/>
    <property type="molecule type" value="Transcribed_RNA"/>
</dbReference>
<organism evidence="1">
    <name type="scientific">Arundo donax</name>
    <name type="common">Giant reed</name>
    <name type="synonym">Donax arundinaceus</name>
    <dbReference type="NCBI Taxonomy" id="35708"/>
    <lineage>
        <taxon>Eukaryota</taxon>
        <taxon>Viridiplantae</taxon>
        <taxon>Streptophyta</taxon>
        <taxon>Embryophyta</taxon>
        <taxon>Tracheophyta</taxon>
        <taxon>Spermatophyta</taxon>
        <taxon>Magnoliopsida</taxon>
        <taxon>Liliopsida</taxon>
        <taxon>Poales</taxon>
        <taxon>Poaceae</taxon>
        <taxon>PACMAD clade</taxon>
        <taxon>Arundinoideae</taxon>
        <taxon>Arundineae</taxon>
        <taxon>Arundo</taxon>
    </lineage>
</organism>
<accession>A0A0A8YSL2</accession>
<sequence>MIDVEHVVIGSFFFSFWKILFRGITTSMLYTYTECRLILDE</sequence>
<name>A0A0A8YSL2_ARUDO</name>
<evidence type="ECO:0000313" key="1">
    <source>
        <dbReference type="EMBL" id="JAD29496.1"/>
    </source>
</evidence>
<protein>
    <submittedName>
        <fullName evidence="1">Uncharacterized protein</fullName>
    </submittedName>
</protein>